<gene>
    <name evidence="5" type="ORF">FCM35_KLT09578</name>
</gene>
<dbReference type="OrthoDB" id="687831at2759"/>
<sequence length="218" mass="24877">MRIIILVYIFFGMKTGVSIEALVNQCNNADSKCSDNSGRLFICNHKTLLNKQRISAVTYSVSRITEKISPIKRVRLTRNREEDKRRMETLLKQGDLVICPEGTTCREPYLLRFSLLFAEAADEVYPVALKTKAGMFYGTSTGLFKFFDHFYLLMNPWPEYEVKFLEKMSTRSMDGKSCTGFEAANHVQSEIGRVLGFGLTKLTMKYKYLMLAGNEGLV</sequence>
<dbReference type="AlphaFoldDB" id="A0A833RG99"/>
<dbReference type="PANTHER" id="PTHR15486:SF62">
    <property type="entry name" value="GLYCEROL-3-PHOSPHATE ACYLTRANSFERASE 2-RELATED"/>
    <property type="match status" value="1"/>
</dbReference>
<evidence type="ECO:0000313" key="6">
    <source>
        <dbReference type="Proteomes" id="UP000623129"/>
    </source>
</evidence>
<dbReference type="GO" id="GO:0010143">
    <property type="term" value="P:cutin biosynthetic process"/>
    <property type="evidence" value="ECO:0007669"/>
    <property type="project" value="TreeGrafter"/>
</dbReference>
<dbReference type="GO" id="GO:0090447">
    <property type="term" value="F:glycerol-3-phosphate 2-O-acyltransferase activity"/>
    <property type="evidence" value="ECO:0007669"/>
    <property type="project" value="TreeGrafter"/>
</dbReference>
<dbReference type="SUPFAM" id="SSF69593">
    <property type="entry name" value="Glycerol-3-phosphate (1)-acyltransferase"/>
    <property type="match status" value="1"/>
</dbReference>
<reference evidence="5" key="1">
    <citation type="submission" date="2020-01" db="EMBL/GenBank/DDBJ databases">
        <title>Genome sequence of Kobresia littledalei, the first chromosome-level genome in the family Cyperaceae.</title>
        <authorList>
            <person name="Qu G."/>
        </authorList>
    </citation>
    <scope>NUCLEOTIDE SEQUENCE</scope>
    <source>
        <strain evidence="5">C.B.Clarke</strain>
        <tissue evidence="5">Leaf</tissue>
    </source>
</reference>
<evidence type="ECO:0000259" key="4">
    <source>
        <dbReference type="SMART" id="SM00563"/>
    </source>
</evidence>
<feature type="signal peptide" evidence="3">
    <location>
        <begin position="1"/>
        <end position="19"/>
    </location>
</feature>
<keyword evidence="5" id="KW-0012">Acyltransferase</keyword>
<evidence type="ECO:0000256" key="1">
    <source>
        <dbReference type="ARBA" id="ARBA00004370"/>
    </source>
</evidence>
<name>A0A833RG99_9POAL</name>
<keyword evidence="3" id="KW-0732">Signal</keyword>
<keyword evidence="6" id="KW-1185">Reference proteome</keyword>
<dbReference type="GO" id="GO:0016020">
    <property type="term" value="C:membrane"/>
    <property type="evidence" value="ECO:0007669"/>
    <property type="project" value="UniProtKB-SubCell"/>
</dbReference>
<evidence type="ECO:0000256" key="3">
    <source>
        <dbReference type="SAM" id="SignalP"/>
    </source>
</evidence>
<proteinExistence type="predicted"/>
<dbReference type="GO" id="GO:0016791">
    <property type="term" value="F:phosphatase activity"/>
    <property type="evidence" value="ECO:0007669"/>
    <property type="project" value="TreeGrafter"/>
</dbReference>
<comment type="caution">
    <text evidence="5">The sequence shown here is derived from an EMBL/GenBank/DDBJ whole genome shotgun (WGS) entry which is preliminary data.</text>
</comment>
<comment type="subcellular location">
    <subcellularLocation>
        <location evidence="1">Membrane</location>
    </subcellularLocation>
</comment>
<feature type="domain" description="Phospholipid/glycerol acyltransferase" evidence="4">
    <location>
        <begin position="39"/>
        <end position="132"/>
    </location>
</feature>
<dbReference type="EMBL" id="SWLB01000002">
    <property type="protein sequence ID" value="KAF3340734.1"/>
    <property type="molecule type" value="Genomic_DNA"/>
</dbReference>
<dbReference type="Proteomes" id="UP000623129">
    <property type="component" value="Unassembled WGS sequence"/>
</dbReference>
<accession>A0A833RG99</accession>
<dbReference type="SMART" id="SM00563">
    <property type="entry name" value="PlsC"/>
    <property type="match status" value="1"/>
</dbReference>
<protein>
    <submittedName>
        <fullName evidence="5">Putative glycerol-3-phosphate acyltransferase 3</fullName>
    </submittedName>
</protein>
<evidence type="ECO:0000313" key="5">
    <source>
        <dbReference type="EMBL" id="KAF3340734.1"/>
    </source>
</evidence>
<dbReference type="InterPro" id="IPR002123">
    <property type="entry name" value="Plipid/glycerol_acylTrfase"/>
</dbReference>
<organism evidence="5 6">
    <name type="scientific">Carex littledalei</name>
    <dbReference type="NCBI Taxonomy" id="544730"/>
    <lineage>
        <taxon>Eukaryota</taxon>
        <taxon>Viridiplantae</taxon>
        <taxon>Streptophyta</taxon>
        <taxon>Embryophyta</taxon>
        <taxon>Tracheophyta</taxon>
        <taxon>Spermatophyta</taxon>
        <taxon>Magnoliopsida</taxon>
        <taxon>Liliopsida</taxon>
        <taxon>Poales</taxon>
        <taxon>Cyperaceae</taxon>
        <taxon>Cyperoideae</taxon>
        <taxon>Cariceae</taxon>
        <taxon>Carex</taxon>
        <taxon>Carex subgen. Euthyceras</taxon>
    </lineage>
</organism>
<evidence type="ECO:0000256" key="2">
    <source>
        <dbReference type="ARBA" id="ARBA00023136"/>
    </source>
</evidence>
<feature type="chain" id="PRO_5033057999" evidence="3">
    <location>
        <begin position="20"/>
        <end position="218"/>
    </location>
</feature>
<keyword evidence="2" id="KW-0472">Membrane</keyword>
<keyword evidence="5" id="KW-0808">Transferase</keyword>
<dbReference type="PANTHER" id="PTHR15486">
    <property type="entry name" value="ANCIENT UBIQUITOUS PROTEIN"/>
    <property type="match status" value="1"/>
</dbReference>